<dbReference type="EMBL" id="CP165735">
    <property type="protein sequence ID" value="XDV71422.1"/>
    <property type="molecule type" value="Genomic_DNA"/>
</dbReference>
<dbReference type="RefSeq" id="WP_369745508.1">
    <property type="nucleotide sequence ID" value="NZ_CP165735.1"/>
</dbReference>
<evidence type="ECO:0000256" key="1">
    <source>
        <dbReference type="SAM" id="Phobius"/>
    </source>
</evidence>
<keyword evidence="1" id="KW-0812">Transmembrane</keyword>
<organism evidence="2">
    <name type="scientific">Paenarthrobacter sp. AMU7</name>
    <dbReference type="NCBI Taxonomy" id="3162492"/>
    <lineage>
        <taxon>Bacteria</taxon>
        <taxon>Bacillati</taxon>
        <taxon>Actinomycetota</taxon>
        <taxon>Actinomycetes</taxon>
        <taxon>Micrococcales</taxon>
        <taxon>Micrococcaceae</taxon>
        <taxon>Paenarthrobacter</taxon>
    </lineage>
</organism>
<evidence type="ECO:0000313" key="2">
    <source>
        <dbReference type="EMBL" id="XDV71422.1"/>
    </source>
</evidence>
<dbReference type="AlphaFoldDB" id="A0AB39YSA0"/>
<protein>
    <submittedName>
        <fullName evidence="2">Uncharacterized protein</fullName>
    </submittedName>
</protein>
<sequence>MPNNDMSTLDRLTAADPALAVTEDELARSREMSLAVMATDAEQLAVGGSIGDSHQRPTGSRRRVMAGFGLLAVAAAVVVGVFVTFSAPTEVVLQGAPAATQSGSAPQNDALNPPDLSPLPEITGLKDATGNARIITGGNGNKAAVSTDEDVDVFMEALATGTLGLNSGGCIARIGADGIADGLVFPFGTTLTESGVLLPDGTPFNIGDDLAFGGGLTPGQVDLGECGRPGEAFLVQSWGFQP</sequence>
<reference evidence="2" key="1">
    <citation type="submission" date="2024-07" db="EMBL/GenBank/DDBJ databases">
        <authorList>
            <person name="Li J."/>
            <person name="Wei H."/>
            <person name="Ma J."/>
        </authorList>
    </citation>
    <scope>NUCLEOTIDE SEQUENCE</scope>
    <source>
        <strain evidence="2">AMU7</strain>
    </source>
</reference>
<name>A0AB39YSA0_9MICC</name>
<gene>
    <name evidence="2" type="ORF">ABQM86_21085</name>
</gene>
<feature type="transmembrane region" description="Helical" evidence="1">
    <location>
        <begin position="64"/>
        <end position="85"/>
    </location>
</feature>
<accession>A0AB39YSA0</accession>
<keyword evidence="1" id="KW-1133">Transmembrane helix</keyword>
<keyword evidence="1" id="KW-0472">Membrane</keyword>
<proteinExistence type="predicted"/>